<dbReference type="InterPro" id="IPR022742">
    <property type="entry name" value="Hydrolase_4"/>
</dbReference>
<accession>A0ABS5SGS7</accession>
<evidence type="ECO:0000313" key="3">
    <source>
        <dbReference type="Proteomes" id="UP000756860"/>
    </source>
</evidence>
<keyword evidence="2" id="KW-0378">Hydrolase</keyword>
<dbReference type="GO" id="GO:0016787">
    <property type="term" value="F:hydrolase activity"/>
    <property type="evidence" value="ECO:0007669"/>
    <property type="project" value="UniProtKB-KW"/>
</dbReference>
<dbReference type="PANTHER" id="PTHR12277">
    <property type="entry name" value="ALPHA/BETA HYDROLASE DOMAIN-CONTAINING PROTEIN"/>
    <property type="match status" value="1"/>
</dbReference>
<dbReference type="Proteomes" id="UP000756860">
    <property type="component" value="Unassembled WGS sequence"/>
</dbReference>
<feature type="domain" description="Serine aminopeptidase S33" evidence="1">
    <location>
        <begin position="64"/>
        <end position="184"/>
    </location>
</feature>
<comment type="caution">
    <text evidence="2">The sequence shown here is derived from an EMBL/GenBank/DDBJ whole genome shotgun (WGS) entry which is preliminary data.</text>
</comment>
<evidence type="ECO:0000313" key="2">
    <source>
        <dbReference type="EMBL" id="MBT0654564.1"/>
    </source>
</evidence>
<protein>
    <submittedName>
        <fullName evidence="2">Alpha/beta hydrolase</fullName>
    </submittedName>
</protein>
<name>A0ABS5SGS7_9BACT</name>
<sequence length="284" mass="31154">MVTILLLTVLLAFLARWRVSRLFYYPDHVSYGTPADLGLKYEEVTFPSRDGTRLTGWFVPAVGPAHGTVIHFHGNAQNMSAHLGFVDWLPAAGFNLFVFDYRGYGKSAGRPDRCGLYEDSLAAIDYVRGRKDLDRNRLVVLGQSLGGAQAIVAVGGGDRSGIRGVAVESAFFSYREIVRDKIGEIPLLSLLKTPLARLLTDDDLSPAAAVGKIAPIPILLIYGTADPVIPYAHGTRLFAMAREPKQFWTIDGGDHTEAFAETDSPHRLRLIAFFREVLGVHKGD</sequence>
<dbReference type="SUPFAM" id="SSF53474">
    <property type="entry name" value="alpha/beta-Hydrolases"/>
    <property type="match status" value="1"/>
</dbReference>
<gene>
    <name evidence="2" type="ORF">KI810_16045</name>
</gene>
<keyword evidence="3" id="KW-1185">Reference proteome</keyword>
<dbReference type="Pfam" id="PF12146">
    <property type="entry name" value="Hydrolase_4"/>
    <property type="match status" value="1"/>
</dbReference>
<dbReference type="InterPro" id="IPR029058">
    <property type="entry name" value="AB_hydrolase_fold"/>
</dbReference>
<proteinExistence type="predicted"/>
<dbReference type="EMBL" id="JAHCVK010000011">
    <property type="protein sequence ID" value="MBT0654564.1"/>
    <property type="molecule type" value="Genomic_DNA"/>
</dbReference>
<dbReference type="Gene3D" id="3.40.50.1820">
    <property type="entry name" value="alpha/beta hydrolase"/>
    <property type="match status" value="1"/>
</dbReference>
<reference evidence="2 3" key="1">
    <citation type="submission" date="2021-05" db="EMBL/GenBank/DDBJ databases">
        <title>The draft genome of Geobacter luticola JCM 17780.</title>
        <authorList>
            <person name="Xu Z."/>
            <person name="Masuda Y."/>
            <person name="Itoh H."/>
            <person name="Senoo K."/>
        </authorList>
    </citation>
    <scope>NUCLEOTIDE SEQUENCE [LARGE SCALE GENOMIC DNA]</scope>
    <source>
        <strain evidence="2 3">JCM 17780</strain>
    </source>
</reference>
<evidence type="ECO:0000259" key="1">
    <source>
        <dbReference type="Pfam" id="PF12146"/>
    </source>
</evidence>
<organism evidence="2 3">
    <name type="scientific">Geomobilimonas luticola</name>
    <dbReference type="NCBI Taxonomy" id="1114878"/>
    <lineage>
        <taxon>Bacteria</taxon>
        <taxon>Pseudomonadati</taxon>
        <taxon>Thermodesulfobacteriota</taxon>
        <taxon>Desulfuromonadia</taxon>
        <taxon>Geobacterales</taxon>
        <taxon>Geobacteraceae</taxon>
        <taxon>Geomobilimonas</taxon>
    </lineage>
</organism>
<dbReference type="PANTHER" id="PTHR12277:SF81">
    <property type="entry name" value="PROTEIN ABHD13"/>
    <property type="match status" value="1"/>
</dbReference>